<dbReference type="Proteomes" id="UP000796880">
    <property type="component" value="Unassembled WGS sequence"/>
</dbReference>
<dbReference type="FunFam" id="1.10.10.10:FF:000322">
    <property type="entry name" value="Probable disease resistance protein At1g63360"/>
    <property type="match status" value="1"/>
</dbReference>
<dbReference type="InterPro" id="IPR041118">
    <property type="entry name" value="Rx_N"/>
</dbReference>
<reference evidence="11" key="1">
    <citation type="submission" date="2020-03" db="EMBL/GenBank/DDBJ databases">
        <title>A high-quality chromosome-level genome assembly of a woody plant with both climbing and erect habits, Rhamnella rubrinervis.</title>
        <authorList>
            <person name="Lu Z."/>
            <person name="Yang Y."/>
            <person name="Zhu X."/>
            <person name="Sun Y."/>
        </authorList>
    </citation>
    <scope>NUCLEOTIDE SEQUENCE</scope>
    <source>
        <strain evidence="11">BYM</strain>
        <tissue evidence="11">Leaf</tissue>
    </source>
</reference>
<dbReference type="SMART" id="SM00369">
    <property type="entry name" value="LRR_TYP"/>
    <property type="match status" value="2"/>
</dbReference>
<dbReference type="Gene3D" id="1.10.8.430">
    <property type="entry name" value="Helical domain of apoptotic protease-activating factors"/>
    <property type="match status" value="1"/>
</dbReference>
<dbReference type="GO" id="GO:0006952">
    <property type="term" value="P:defense response"/>
    <property type="evidence" value="ECO:0007669"/>
    <property type="project" value="UniProtKB-KW"/>
</dbReference>
<organism evidence="11 12">
    <name type="scientific">Rhamnella rubrinervis</name>
    <dbReference type="NCBI Taxonomy" id="2594499"/>
    <lineage>
        <taxon>Eukaryota</taxon>
        <taxon>Viridiplantae</taxon>
        <taxon>Streptophyta</taxon>
        <taxon>Embryophyta</taxon>
        <taxon>Tracheophyta</taxon>
        <taxon>Spermatophyta</taxon>
        <taxon>Magnoliopsida</taxon>
        <taxon>eudicotyledons</taxon>
        <taxon>Gunneridae</taxon>
        <taxon>Pentapetalae</taxon>
        <taxon>rosids</taxon>
        <taxon>fabids</taxon>
        <taxon>Rosales</taxon>
        <taxon>Rhamnaceae</taxon>
        <taxon>rhamnoid group</taxon>
        <taxon>Rhamneae</taxon>
        <taxon>Rhamnella</taxon>
    </lineage>
</organism>
<dbReference type="Gene3D" id="3.40.50.300">
    <property type="entry name" value="P-loop containing nucleotide triphosphate hydrolases"/>
    <property type="match status" value="1"/>
</dbReference>
<dbReference type="PRINTS" id="PR00364">
    <property type="entry name" value="DISEASERSIST"/>
</dbReference>
<dbReference type="InterPro" id="IPR002182">
    <property type="entry name" value="NB-ARC"/>
</dbReference>
<dbReference type="CDD" id="cd14798">
    <property type="entry name" value="RX-CC_like"/>
    <property type="match status" value="1"/>
</dbReference>
<evidence type="ECO:0000259" key="9">
    <source>
        <dbReference type="Pfam" id="PF23559"/>
    </source>
</evidence>
<dbReference type="PANTHER" id="PTHR36766">
    <property type="entry name" value="PLANT BROAD-SPECTRUM MILDEW RESISTANCE PROTEIN RPW8"/>
    <property type="match status" value="1"/>
</dbReference>
<evidence type="ECO:0000256" key="1">
    <source>
        <dbReference type="ARBA" id="ARBA00022614"/>
    </source>
</evidence>
<keyword evidence="5" id="KW-0067">ATP-binding</keyword>
<dbReference type="InterPro" id="IPR003591">
    <property type="entry name" value="Leu-rich_rpt_typical-subtyp"/>
</dbReference>
<evidence type="ECO:0008006" key="13">
    <source>
        <dbReference type="Google" id="ProtNLM"/>
    </source>
</evidence>
<dbReference type="SUPFAM" id="SSF52058">
    <property type="entry name" value="L domain-like"/>
    <property type="match status" value="1"/>
</dbReference>
<keyword evidence="4" id="KW-0611">Plant defense</keyword>
<evidence type="ECO:0000256" key="3">
    <source>
        <dbReference type="ARBA" id="ARBA00022741"/>
    </source>
</evidence>
<dbReference type="Pfam" id="PF23559">
    <property type="entry name" value="WHD_DRP"/>
    <property type="match status" value="1"/>
</dbReference>
<feature type="domain" description="Disease resistance protein winged helix" evidence="9">
    <location>
        <begin position="436"/>
        <end position="507"/>
    </location>
</feature>
<dbReference type="Pfam" id="PF23598">
    <property type="entry name" value="LRR_14"/>
    <property type="match status" value="1"/>
</dbReference>
<dbReference type="AlphaFoldDB" id="A0A8K0HFE1"/>
<dbReference type="InterPro" id="IPR055414">
    <property type="entry name" value="LRR_R13L4/SHOC2-like"/>
</dbReference>
<dbReference type="Gene3D" id="1.20.5.4130">
    <property type="match status" value="1"/>
</dbReference>
<dbReference type="InterPro" id="IPR032675">
    <property type="entry name" value="LRR_dom_sf"/>
</dbReference>
<evidence type="ECO:0000259" key="7">
    <source>
        <dbReference type="Pfam" id="PF00931"/>
    </source>
</evidence>
<dbReference type="InterPro" id="IPR058922">
    <property type="entry name" value="WHD_DRP"/>
</dbReference>
<dbReference type="Gene3D" id="1.10.10.10">
    <property type="entry name" value="Winged helix-like DNA-binding domain superfamily/Winged helix DNA-binding domain"/>
    <property type="match status" value="1"/>
</dbReference>
<dbReference type="Pfam" id="PF00931">
    <property type="entry name" value="NB-ARC"/>
    <property type="match status" value="1"/>
</dbReference>
<dbReference type="InterPro" id="IPR027417">
    <property type="entry name" value="P-loop_NTPase"/>
</dbReference>
<evidence type="ECO:0000259" key="10">
    <source>
        <dbReference type="Pfam" id="PF23598"/>
    </source>
</evidence>
<dbReference type="InterPro" id="IPR038005">
    <property type="entry name" value="RX-like_CC"/>
</dbReference>
<dbReference type="PANTHER" id="PTHR36766:SF45">
    <property type="entry name" value="NB-ARC DOMAIN-CONTAINING PROTEIN"/>
    <property type="match status" value="1"/>
</dbReference>
<name>A0A8K0HFE1_9ROSA</name>
<dbReference type="GO" id="GO:0043531">
    <property type="term" value="F:ADP binding"/>
    <property type="evidence" value="ECO:0007669"/>
    <property type="project" value="InterPro"/>
</dbReference>
<evidence type="ECO:0000313" key="12">
    <source>
        <dbReference type="Proteomes" id="UP000796880"/>
    </source>
</evidence>
<keyword evidence="2" id="KW-0677">Repeat</keyword>
<evidence type="ECO:0000256" key="5">
    <source>
        <dbReference type="ARBA" id="ARBA00022840"/>
    </source>
</evidence>
<feature type="domain" description="Disease resistance R13L4/SHOC-2-like LRR" evidence="10">
    <location>
        <begin position="565"/>
        <end position="896"/>
    </location>
</feature>
<dbReference type="GO" id="GO:0005524">
    <property type="term" value="F:ATP binding"/>
    <property type="evidence" value="ECO:0007669"/>
    <property type="project" value="UniProtKB-KW"/>
</dbReference>
<evidence type="ECO:0000313" key="11">
    <source>
        <dbReference type="EMBL" id="KAF3450795.1"/>
    </source>
</evidence>
<dbReference type="Gene3D" id="3.80.10.10">
    <property type="entry name" value="Ribonuclease Inhibitor"/>
    <property type="match status" value="1"/>
</dbReference>
<accession>A0A8K0HFE1</accession>
<evidence type="ECO:0000256" key="4">
    <source>
        <dbReference type="ARBA" id="ARBA00022821"/>
    </source>
</evidence>
<feature type="domain" description="NB-ARC" evidence="7">
    <location>
        <begin position="197"/>
        <end position="351"/>
    </location>
</feature>
<feature type="coiled-coil region" evidence="6">
    <location>
        <begin position="28"/>
        <end position="55"/>
    </location>
</feature>
<keyword evidence="6" id="KW-0175">Coiled coil</keyword>
<dbReference type="Pfam" id="PF18052">
    <property type="entry name" value="Rx_N"/>
    <property type="match status" value="1"/>
</dbReference>
<dbReference type="SUPFAM" id="SSF52540">
    <property type="entry name" value="P-loop containing nucleoside triphosphate hydrolases"/>
    <property type="match status" value="1"/>
</dbReference>
<evidence type="ECO:0000256" key="2">
    <source>
        <dbReference type="ARBA" id="ARBA00022737"/>
    </source>
</evidence>
<keyword evidence="3" id="KW-0547">Nucleotide-binding</keyword>
<dbReference type="InterPro" id="IPR042197">
    <property type="entry name" value="Apaf_helical"/>
</dbReference>
<dbReference type="OrthoDB" id="5279713at2759"/>
<evidence type="ECO:0000256" key="6">
    <source>
        <dbReference type="SAM" id="Coils"/>
    </source>
</evidence>
<dbReference type="EMBL" id="VOIH02000003">
    <property type="protein sequence ID" value="KAF3450795.1"/>
    <property type="molecule type" value="Genomic_DNA"/>
</dbReference>
<keyword evidence="12" id="KW-1185">Reference proteome</keyword>
<dbReference type="InterPro" id="IPR036388">
    <property type="entry name" value="WH-like_DNA-bd_sf"/>
</dbReference>
<gene>
    <name evidence="11" type="ORF">FNV43_RR06884</name>
</gene>
<dbReference type="InterPro" id="IPR001611">
    <property type="entry name" value="Leu-rich_rpt"/>
</dbReference>
<feature type="domain" description="Disease resistance N-terminal" evidence="8">
    <location>
        <begin position="6"/>
        <end position="92"/>
    </location>
</feature>
<keyword evidence="1" id="KW-0433">Leucine-rich repeat</keyword>
<evidence type="ECO:0000259" key="8">
    <source>
        <dbReference type="Pfam" id="PF18052"/>
    </source>
</evidence>
<dbReference type="PROSITE" id="PS51450">
    <property type="entry name" value="LRR"/>
    <property type="match status" value="1"/>
</dbReference>
<dbReference type="FunFam" id="3.40.50.300:FF:001091">
    <property type="entry name" value="Probable disease resistance protein At1g61300"/>
    <property type="match status" value="1"/>
</dbReference>
<dbReference type="GO" id="GO:0051707">
    <property type="term" value="P:response to other organism"/>
    <property type="evidence" value="ECO:0007669"/>
    <property type="project" value="UniProtKB-ARBA"/>
</dbReference>
<proteinExistence type="predicted"/>
<comment type="caution">
    <text evidence="11">The sequence shown here is derived from an EMBL/GenBank/DDBJ whole genome shotgun (WGS) entry which is preliminary data.</text>
</comment>
<protein>
    <recommendedName>
        <fullName evidence="13">Disease resistance protein RGA3</fullName>
    </recommendedName>
</protein>
<sequence>MADAMVSVLLDHFVSIVREQVEENVKLVMGVEKEVENLNSNLKAIQAVLEDAEKRQLSEDSVRLWLEELKEASYDILDVLDEWSTNVNSIDHSEITKKKVCFSFLFPCFASRQLGQVGFRYEIGSNIRKLNGKLQDIAIRKDMYNFKATKGVDEPDQRPKTTSIIDVSEVRGRDEEKRNLVRKLLSNRISPDGIGRNLNIVPVVGMGGIGKTTLAQLAYNDGNVKTHFDLKIWVCVSNPFDEVRVAKAIIEQLTGQATTLVEHEALLRSILNSIEYKKFLLVLDDVWTEDYQKWEPLKQTLKYGAVGSRILVTTRKKKVAMMMGEPEHMISLKELSEEDCWLLFSQVAFLGRDEEERELLEGIGRQIASKCKGLPLAAKTLGSFMRFKRTKQQWEDVLHNDIWDLEEARRDLFSPLLLSYYDLSPTVKRCFSYCAIFPKDELIDKDDLIQQWMSQGYLSLKKNRDMEITGRECFDNLAMRSFFQDFIKDEDGNILKCKMHDIMHDFAQDLTRNEFSITEIKGFELEERGGSIKNARHLTLMLEPDAHIPVSTLKRKNLHTLLVSGSNIAAISPDHFQHLTRLRTLNLSGCSIQQLPQNIGELVHLRYLNLSYNLLEELPRTIGKLRNLQTLRLECCSRLQRLPETIGEATGLRHLYVSGCPLLDHLPCEVCCLSSLRTMDVFIVPDFKNYGNMSCSLEGLRSLNYLQRIYINGLGNAPMWTVSKANLYNKKNLRELSLDFRTGTDTEIQEKQHEVLLRLIPHRNLETLRILDYCGGITVFPIWMMTLTNLRRLVIKNCHFCEELPPLGKLPFLEFLNVLNLDKLKTVGSEFLGIEMDGTSNAFFCSIVSFPRLKEVKFRCKAWWQWRGIPGWKVEDSPVTIMPRLHSLKFGACKSLEELPNYLQTVPLQNLIMEECPKLQKCCQTGTGREWPKIRHIPNIQMS</sequence>